<gene>
    <name evidence="4" type="ORF">TeGR_g7047</name>
</gene>
<dbReference type="InterPro" id="IPR036020">
    <property type="entry name" value="WW_dom_sf"/>
</dbReference>
<reference evidence="4 5" key="1">
    <citation type="journal article" date="2023" name="Commun. Biol.">
        <title>Genome analysis of Parmales, the sister group of diatoms, reveals the evolutionary specialization of diatoms from phago-mixotrophs to photoautotrophs.</title>
        <authorList>
            <person name="Ban H."/>
            <person name="Sato S."/>
            <person name="Yoshikawa S."/>
            <person name="Yamada K."/>
            <person name="Nakamura Y."/>
            <person name="Ichinomiya M."/>
            <person name="Sato N."/>
            <person name="Blanc-Mathieu R."/>
            <person name="Endo H."/>
            <person name="Kuwata A."/>
            <person name="Ogata H."/>
        </authorList>
    </citation>
    <scope>NUCLEOTIDE SEQUENCE [LARGE SCALE GENOMIC DNA]</scope>
</reference>
<feature type="compositionally biased region" description="Basic residues" evidence="2">
    <location>
        <begin position="13"/>
        <end position="25"/>
    </location>
</feature>
<dbReference type="EMBL" id="BRYB01000212">
    <property type="protein sequence ID" value="GMI25329.1"/>
    <property type="molecule type" value="Genomic_DNA"/>
</dbReference>
<keyword evidence="1" id="KW-0175">Coiled coil</keyword>
<feature type="region of interest" description="Disordered" evidence="2">
    <location>
        <begin position="1914"/>
        <end position="1946"/>
    </location>
</feature>
<sequence>MSSGPPSPLPRLARSRALKPPRPKHYSFVEPGSSNPWESGAAPYWFEDRSGELSFLSPVEHLDYETSDSDEERGGGDPPGGGAGEEGAGEEDGGDDVAELLAPALVQPPPPRHDWELLADEEGSSYYYNRATGEASWAKPAEVGAAERLALRKGRARVVKELRARRSKVSARVASRQAGKASRRAARKREARAALCEGFYAEAPARHRAEVALREAQHRRLAQYDVAARYFLKAESAAEHPAPQHPALPKACAALAAARKAGARSLDFLLALGSLHHRLWRAHFEFGCAFAADPREEFANPPPTARQFRKRKALLLTALEAYEEALPMSLRSSEQFQCCAASVSSQGSGTAVSVVSNNTAQTAAILLQSAKVLASLGDHARAGGLVARLFSQAYVRSAAAGTALMAGILGWGCLATIGGKPNVRRGAALLRWVADNAEDALPHEMLLGRREGARLAALGGQAKAPGHAEVFGDPTPAAFPDLGEATEDAPRQLRVVCLLVHAQAMVHLGERAAAMVALLDCYAYAHRGEGWAGERHDDQTGFFNSPGTWVAAGDKALDVLGEDGLMLAAYCYTQAVLRGDGSLPTLTKHAVAQYKLGNVEDAVFALVNALMSHSYYTYRTRALLSAWSTPWKKQFHLEDVSAQKILRFGRVVIAKDRMRNMKRRAEEQAVKDKENFKKLVEFWKHKDEGWMQKTYRKWKEYLEGVRFDKDMAARKIQWQCRKINARNELIRRRREKVRVEGAVAANLTKLIGRGKKKYFTVWKSFLDIIKQERAANVIQNFARVVVAKRKVRVERIIAMALGKSSAVMVRLCFKNWDRWRLDNKLEKCAATIQRRYRGLIGRRRFLRQRDAQNKHEKYIAMALGKSTENLVKRVFFAIKDDWTWEKQSRAAYKIQRLARCFLAKNLLARKKRQEAQVKEMAFLMAGKNTERLQRKFIALMLQGVMDKAAAKFQSIFRGKKGRNAAKAEQERNRRVRALARRCMGGAGHLAIDGWKAYIVLVRAEKNKAATKLQGRYRIKLAQRGVDFERKERNRKEELIARALGKSSDRLLKAIIRAFKEQVEEKQGAVAMQGLWRKKQAKKDVKKLREEKERKEHLIAMALGRHDLRATKYTLHRWTMYTHFSKNAKRVLYCYRAHIAKTIVWRMKERREKRRKAVMAVFAEYRRHMFMLGLDKMQEVVRASNAAEVMQRFVRRELKRIRTKRVALVSIGAGSVLMGLTAAVVVRRWTSGVKINRLTKMHFARAVTRTLRAKRIREAEILTRCKVVRERRIVTACNAMWREMMVVWKDAYGVMQRSWRCALARRERLRRIEYERLLLARLDVYLASRRGRLLTRVWQGLEGQVIEKMVGTALGKEGGGGGEVQGGAEAEEKKEDAPTTPRASRLPAINLVANQISLESTIYTSPNSLKSTSYALSKHMDRSRSDIMSHDSQSLAYWSAFKKVKKTGIFEMNCDRKDDMTKADRGLLVRACHVFILKGAAQAEMEELGEVLEGCWSDDDDETQRGVVSLRKVLLVGRGSNTPALDPGVLEKLFFEALKKTSKIVSFSITDMDVGNAGVLAFAKVLAAAQNQNNHKKLCQLQELTFDNVNLCSFGAAALLAAFNSNPQVWQLRKLCLSNNFIGDHPALGAGFREFVGKQMKLVRVALVACGLGTYTEGGWTDDHVVSGIWRGVSDVVKKCRETMEDDLQVTLWREPFKDVLLGENPKLSDQALIVLGEEVEDVWAPAAKHIVRHQAGIGEHTFVHIENVEMRDCSVTSRGAAGVAAKMMHVSAAGGLFGEEGLVRRLGLERNCVQDDGAGVMGELVKGVGCEVLLDGNLVSDEVIMEAGEKCGQSYYDMRVNLFPAGVWSNGKSGLFAGKGGGFRLPDMEWKVEDKRAKTAAMVEEGVRKERETIFEVQAGAEKAKQVAEVEWWQMNSPGPKRRGSPAKKTRGGGGEAGEGGVGGAEGKLPLLTDYAVLPEWAQLRPREVARLNPRGSPSPRKKKRERDFAVTA</sequence>
<dbReference type="CDD" id="cd00201">
    <property type="entry name" value="WW"/>
    <property type="match status" value="1"/>
</dbReference>
<proteinExistence type="predicted"/>
<dbReference type="InterPro" id="IPR032675">
    <property type="entry name" value="LRR_dom_sf"/>
</dbReference>
<evidence type="ECO:0000259" key="3">
    <source>
        <dbReference type="PROSITE" id="PS50020"/>
    </source>
</evidence>
<dbReference type="Gene3D" id="3.80.10.10">
    <property type="entry name" value="Ribonuclease Inhibitor"/>
    <property type="match status" value="1"/>
</dbReference>
<feature type="compositionally biased region" description="Basic residues" evidence="2">
    <location>
        <begin position="1920"/>
        <end position="1931"/>
    </location>
</feature>
<feature type="region of interest" description="Disordered" evidence="2">
    <location>
        <begin position="57"/>
        <end position="111"/>
    </location>
</feature>
<feature type="compositionally biased region" description="Gly residues" evidence="2">
    <location>
        <begin position="1355"/>
        <end position="1364"/>
    </location>
</feature>
<protein>
    <recommendedName>
        <fullName evidence="3">WW domain-containing protein</fullName>
    </recommendedName>
</protein>
<dbReference type="InterPro" id="IPR000048">
    <property type="entry name" value="IQ_motif_EF-hand-BS"/>
</dbReference>
<dbReference type="Gene3D" id="2.20.70.10">
    <property type="match status" value="1"/>
</dbReference>
<feature type="compositionally biased region" description="Gly residues" evidence="2">
    <location>
        <begin position="76"/>
        <end position="86"/>
    </location>
</feature>
<feature type="coiled-coil region" evidence="1">
    <location>
        <begin position="1077"/>
        <end position="1104"/>
    </location>
</feature>
<keyword evidence="5" id="KW-1185">Reference proteome</keyword>
<organism evidence="4 5">
    <name type="scientific">Tetraparma gracilis</name>
    <dbReference type="NCBI Taxonomy" id="2962635"/>
    <lineage>
        <taxon>Eukaryota</taxon>
        <taxon>Sar</taxon>
        <taxon>Stramenopiles</taxon>
        <taxon>Ochrophyta</taxon>
        <taxon>Bolidophyceae</taxon>
        <taxon>Parmales</taxon>
        <taxon>Triparmaceae</taxon>
        <taxon>Tetraparma</taxon>
    </lineage>
</organism>
<dbReference type="PROSITE" id="PS50020">
    <property type="entry name" value="WW_DOMAIN_2"/>
    <property type="match status" value="1"/>
</dbReference>
<evidence type="ECO:0000256" key="1">
    <source>
        <dbReference type="SAM" id="Coils"/>
    </source>
</evidence>
<dbReference type="InterPro" id="IPR001202">
    <property type="entry name" value="WW_dom"/>
</dbReference>
<dbReference type="SUPFAM" id="SSF51045">
    <property type="entry name" value="WW domain"/>
    <property type="match status" value="1"/>
</dbReference>
<feature type="region of interest" description="Disordered" evidence="2">
    <location>
        <begin position="1967"/>
        <end position="1993"/>
    </location>
</feature>
<feature type="compositionally biased region" description="Acidic residues" evidence="2">
    <location>
        <begin position="87"/>
        <end position="98"/>
    </location>
</feature>
<evidence type="ECO:0000313" key="5">
    <source>
        <dbReference type="Proteomes" id="UP001165060"/>
    </source>
</evidence>
<dbReference type="SUPFAM" id="SSF52047">
    <property type="entry name" value="RNI-like"/>
    <property type="match status" value="1"/>
</dbReference>
<dbReference type="Gene3D" id="1.20.5.190">
    <property type="match status" value="1"/>
</dbReference>
<evidence type="ECO:0000313" key="4">
    <source>
        <dbReference type="EMBL" id="GMI25329.1"/>
    </source>
</evidence>
<dbReference type="PROSITE" id="PS50096">
    <property type="entry name" value="IQ"/>
    <property type="match status" value="5"/>
</dbReference>
<comment type="caution">
    <text evidence="4">The sequence shown here is derived from an EMBL/GenBank/DDBJ whole genome shotgun (WGS) entry which is preliminary data.</text>
</comment>
<dbReference type="SMART" id="SM00015">
    <property type="entry name" value="IQ"/>
    <property type="match status" value="6"/>
</dbReference>
<feature type="domain" description="WW" evidence="3">
    <location>
        <begin position="109"/>
        <end position="142"/>
    </location>
</feature>
<evidence type="ECO:0000256" key="2">
    <source>
        <dbReference type="SAM" id="MobiDB-lite"/>
    </source>
</evidence>
<feature type="compositionally biased region" description="Gly residues" evidence="2">
    <location>
        <begin position="1932"/>
        <end position="1946"/>
    </location>
</feature>
<dbReference type="Proteomes" id="UP001165060">
    <property type="component" value="Unassembled WGS sequence"/>
</dbReference>
<feature type="region of interest" description="Disordered" evidence="2">
    <location>
        <begin position="1355"/>
        <end position="1382"/>
    </location>
</feature>
<accession>A0ABQ6MFY4</accession>
<name>A0ABQ6MFY4_9STRA</name>
<feature type="region of interest" description="Disordered" evidence="2">
    <location>
        <begin position="1"/>
        <end position="43"/>
    </location>
</feature>